<keyword evidence="4" id="KW-0904">Protein phosphatase</keyword>
<dbReference type="AlphaFoldDB" id="A2DRJ9"/>
<evidence type="ECO:0000256" key="2">
    <source>
        <dbReference type="ARBA" id="ARBA00022723"/>
    </source>
</evidence>
<evidence type="ECO:0000256" key="7">
    <source>
        <dbReference type="ARBA" id="ARBA00048336"/>
    </source>
</evidence>
<dbReference type="GO" id="GO:0005634">
    <property type="term" value="C:nucleus"/>
    <property type="evidence" value="ECO:0000318"/>
    <property type="project" value="GO_Central"/>
</dbReference>
<dbReference type="SMR" id="A2DRJ9"/>
<evidence type="ECO:0000256" key="1">
    <source>
        <dbReference type="ARBA" id="ARBA00001936"/>
    </source>
</evidence>
<comment type="cofactor">
    <cofactor evidence="1">
        <name>Mn(2+)</name>
        <dbReference type="ChEBI" id="CHEBI:29035"/>
    </cofactor>
</comment>
<evidence type="ECO:0000313" key="12">
    <source>
        <dbReference type="Proteomes" id="UP000001542"/>
    </source>
</evidence>
<reference evidence="11" key="2">
    <citation type="journal article" date="2007" name="Science">
        <title>Draft genome sequence of the sexually transmitted pathogen Trichomonas vaginalis.</title>
        <authorList>
            <person name="Carlton J.M."/>
            <person name="Hirt R.P."/>
            <person name="Silva J.C."/>
            <person name="Delcher A.L."/>
            <person name="Schatz M."/>
            <person name="Zhao Q."/>
            <person name="Wortman J.R."/>
            <person name="Bidwell S.L."/>
            <person name="Alsmark U.C.M."/>
            <person name="Besteiro S."/>
            <person name="Sicheritz-Ponten T."/>
            <person name="Noel C.J."/>
            <person name="Dacks J.B."/>
            <person name="Foster P.G."/>
            <person name="Simillion C."/>
            <person name="Van de Peer Y."/>
            <person name="Miranda-Saavedra D."/>
            <person name="Barton G.J."/>
            <person name="Westrop G.D."/>
            <person name="Mueller S."/>
            <person name="Dessi D."/>
            <person name="Fiori P.L."/>
            <person name="Ren Q."/>
            <person name="Paulsen I."/>
            <person name="Zhang H."/>
            <person name="Bastida-Corcuera F.D."/>
            <person name="Simoes-Barbosa A."/>
            <person name="Brown M.T."/>
            <person name="Hayes R.D."/>
            <person name="Mukherjee M."/>
            <person name="Okumura C.Y."/>
            <person name="Schneider R."/>
            <person name="Smith A.J."/>
            <person name="Vanacova S."/>
            <person name="Villalvazo M."/>
            <person name="Haas B.J."/>
            <person name="Pertea M."/>
            <person name="Feldblyum T.V."/>
            <person name="Utterback T.R."/>
            <person name="Shu C.L."/>
            <person name="Osoegawa K."/>
            <person name="de Jong P.J."/>
            <person name="Hrdy I."/>
            <person name="Horvathova L."/>
            <person name="Zubacova Z."/>
            <person name="Dolezal P."/>
            <person name="Malik S.B."/>
            <person name="Logsdon J.M. Jr."/>
            <person name="Henze K."/>
            <person name="Gupta A."/>
            <person name="Wang C.C."/>
            <person name="Dunne R.L."/>
            <person name="Upcroft J.A."/>
            <person name="Upcroft P."/>
            <person name="White O."/>
            <person name="Salzberg S.L."/>
            <person name="Tang P."/>
            <person name="Chiu C.-H."/>
            <person name="Lee Y.-S."/>
            <person name="Embley T.M."/>
            <person name="Coombs G.H."/>
            <person name="Mottram J.C."/>
            <person name="Tachezy J."/>
            <person name="Fraser-Liggett C.M."/>
            <person name="Johnson P.J."/>
        </authorList>
    </citation>
    <scope>NUCLEOTIDE SEQUENCE [LARGE SCALE GENOMIC DNA]</scope>
    <source>
        <strain evidence="11">G3</strain>
    </source>
</reference>
<keyword evidence="2" id="KW-0479">Metal-binding</keyword>
<dbReference type="GO" id="GO:0046872">
    <property type="term" value="F:metal ion binding"/>
    <property type="evidence" value="ECO:0007669"/>
    <property type="project" value="UniProtKB-KW"/>
</dbReference>
<dbReference type="InterPro" id="IPR006186">
    <property type="entry name" value="Ser/Thr-sp_prot-phosphatase"/>
</dbReference>
<reference evidence="11" key="1">
    <citation type="submission" date="2006-10" db="EMBL/GenBank/DDBJ databases">
        <authorList>
            <person name="Amadeo P."/>
            <person name="Zhao Q."/>
            <person name="Wortman J."/>
            <person name="Fraser-Liggett C."/>
            <person name="Carlton J."/>
        </authorList>
    </citation>
    <scope>NUCLEOTIDE SEQUENCE</scope>
    <source>
        <strain evidence="11">G3</strain>
    </source>
</reference>
<feature type="region of interest" description="Disordered" evidence="9">
    <location>
        <begin position="331"/>
        <end position="368"/>
    </location>
</feature>
<evidence type="ECO:0000256" key="6">
    <source>
        <dbReference type="ARBA" id="ARBA00047761"/>
    </source>
</evidence>
<dbReference type="RefSeq" id="XP_001329185.1">
    <property type="nucleotide sequence ID" value="XM_001329150.1"/>
</dbReference>
<dbReference type="InterPro" id="IPR050341">
    <property type="entry name" value="PP1_catalytic_subunit"/>
</dbReference>
<evidence type="ECO:0000256" key="8">
    <source>
        <dbReference type="RuleBase" id="RU004273"/>
    </source>
</evidence>
<dbReference type="EMBL" id="DS113236">
    <property type="protein sequence ID" value="EAY16962.1"/>
    <property type="molecule type" value="Genomic_DNA"/>
</dbReference>
<feature type="domain" description="Serine/threonine specific protein phosphatases" evidence="10">
    <location>
        <begin position="119"/>
        <end position="124"/>
    </location>
</feature>
<dbReference type="PRINTS" id="PR00114">
    <property type="entry name" value="STPHPHTASE"/>
</dbReference>
<comment type="similarity">
    <text evidence="8">Belongs to the PPP phosphatase family.</text>
</comment>
<dbReference type="eggNOG" id="KOG0374">
    <property type="taxonomic scope" value="Eukaryota"/>
</dbReference>
<dbReference type="InterPro" id="IPR029052">
    <property type="entry name" value="Metallo-depent_PP-like"/>
</dbReference>
<dbReference type="PANTHER" id="PTHR11668:SF300">
    <property type="entry name" value="SERINE_THREONINE-PROTEIN PHOSPHATASE"/>
    <property type="match status" value="1"/>
</dbReference>
<evidence type="ECO:0000313" key="11">
    <source>
        <dbReference type="EMBL" id="EAY16962.1"/>
    </source>
</evidence>
<keyword evidence="5" id="KW-0464">Manganese</keyword>
<dbReference type="VEuPathDB" id="TrichDB:TVAG_280780"/>
<dbReference type="GO" id="GO:0004722">
    <property type="term" value="F:protein serine/threonine phosphatase activity"/>
    <property type="evidence" value="ECO:0000318"/>
    <property type="project" value="GO_Central"/>
</dbReference>
<keyword evidence="12" id="KW-1185">Reference proteome</keyword>
<dbReference type="Proteomes" id="UP000001542">
    <property type="component" value="Unassembled WGS sequence"/>
</dbReference>
<dbReference type="Gene3D" id="3.60.21.10">
    <property type="match status" value="1"/>
</dbReference>
<evidence type="ECO:0000256" key="9">
    <source>
        <dbReference type="SAM" id="MobiDB-lite"/>
    </source>
</evidence>
<accession>A2DRJ9</accession>
<evidence type="ECO:0000256" key="4">
    <source>
        <dbReference type="ARBA" id="ARBA00022912"/>
    </source>
</evidence>
<gene>
    <name evidence="11" type="ORF">TVAG_280780</name>
</gene>
<dbReference type="VEuPathDB" id="TrichDB:TVAGG3_0697070"/>
<organism evidence="11 12">
    <name type="scientific">Trichomonas vaginalis (strain ATCC PRA-98 / G3)</name>
    <dbReference type="NCBI Taxonomy" id="412133"/>
    <lineage>
        <taxon>Eukaryota</taxon>
        <taxon>Metamonada</taxon>
        <taxon>Parabasalia</taxon>
        <taxon>Trichomonadida</taxon>
        <taxon>Trichomonadidae</taxon>
        <taxon>Trichomonas</taxon>
    </lineage>
</organism>
<dbReference type="EC" id="3.1.3.16" evidence="8"/>
<keyword evidence="3 8" id="KW-0378">Hydrolase</keyword>
<dbReference type="KEGG" id="tva:4774975"/>
<dbReference type="FunFam" id="3.60.21.10:FF:000069">
    <property type="entry name" value="Serine/threonine-protein phosphatase"/>
    <property type="match status" value="1"/>
</dbReference>
<proteinExistence type="inferred from homology"/>
<dbReference type="OrthoDB" id="10264047at2759"/>
<evidence type="ECO:0000259" key="10">
    <source>
        <dbReference type="PROSITE" id="PS00125"/>
    </source>
</evidence>
<dbReference type="InterPro" id="IPR004843">
    <property type="entry name" value="Calcineurin-like_PHP"/>
</dbReference>
<dbReference type="PROSITE" id="PS00125">
    <property type="entry name" value="SER_THR_PHOSPHATASE"/>
    <property type="match status" value="1"/>
</dbReference>
<dbReference type="STRING" id="5722.A2DRJ9"/>
<evidence type="ECO:0000256" key="5">
    <source>
        <dbReference type="ARBA" id="ARBA00023211"/>
    </source>
</evidence>
<name>A2DRJ9_TRIV3</name>
<dbReference type="Pfam" id="PF00149">
    <property type="entry name" value="Metallophos"/>
    <property type="match status" value="1"/>
</dbReference>
<feature type="compositionally biased region" description="Basic and acidic residues" evidence="9">
    <location>
        <begin position="331"/>
        <end position="350"/>
    </location>
</feature>
<evidence type="ECO:0000256" key="3">
    <source>
        <dbReference type="ARBA" id="ARBA00022801"/>
    </source>
</evidence>
<dbReference type="GO" id="GO:0005737">
    <property type="term" value="C:cytoplasm"/>
    <property type="evidence" value="ECO:0000318"/>
    <property type="project" value="GO_Central"/>
</dbReference>
<dbReference type="InParanoid" id="A2DRJ9"/>
<comment type="catalytic activity">
    <reaction evidence="6">
        <text>O-phospho-L-seryl-[protein] + H2O = L-seryl-[protein] + phosphate</text>
        <dbReference type="Rhea" id="RHEA:20629"/>
        <dbReference type="Rhea" id="RHEA-COMP:9863"/>
        <dbReference type="Rhea" id="RHEA-COMP:11604"/>
        <dbReference type="ChEBI" id="CHEBI:15377"/>
        <dbReference type="ChEBI" id="CHEBI:29999"/>
        <dbReference type="ChEBI" id="CHEBI:43474"/>
        <dbReference type="ChEBI" id="CHEBI:83421"/>
        <dbReference type="EC" id="3.1.3.16"/>
    </reaction>
</comment>
<protein>
    <recommendedName>
        <fullName evidence="8">Serine/threonine-protein phosphatase</fullName>
        <ecNumber evidence="8">3.1.3.16</ecNumber>
    </recommendedName>
</protein>
<dbReference type="SMART" id="SM00156">
    <property type="entry name" value="PP2Ac"/>
    <property type="match status" value="1"/>
</dbReference>
<dbReference type="SUPFAM" id="SSF56300">
    <property type="entry name" value="Metallo-dependent phosphatases"/>
    <property type="match status" value="1"/>
</dbReference>
<dbReference type="PANTHER" id="PTHR11668">
    <property type="entry name" value="SERINE/THREONINE PROTEIN PHOSPHATASE"/>
    <property type="match status" value="1"/>
</dbReference>
<sequence length="368" mass="42292">MNSDAMDEIVFQILLRRMGKKKRYIKPITRDQIHDLLIKTRETLSKEPFLLDLKADIVIVGDLHGNVDDLIRIFEKLRYPPARRYLFLGDYVDRGECGFEVMLLLFALKVKFPEHIFLLRGNHECESLTGVYGFHHEMLEKYDQVIYEDFIETFYEMPLCALVGQRIFCVHGGISPEVISIDELRKLEKPYEFPTSGVITDLVWSDPDVEVEGFVPSTRGCGYLYGPEALDAFLAENDIDLVVRSHEVCDEGIYWPYAAEEDYADMCVTIFSNTDYCERANTGAVLCVSEDLTVTVEMLEMVFPESKKKNILLPYWLTDFITNKESERQKIRNAKKMAENADPNHDDLETKVITTPPPQVSGSAQNEN</sequence>
<comment type="catalytic activity">
    <reaction evidence="7 8">
        <text>O-phospho-L-threonyl-[protein] + H2O = L-threonyl-[protein] + phosphate</text>
        <dbReference type="Rhea" id="RHEA:47004"/>
        <dbReference type="Rhea" id="RHEA-COMP:11060"/>
        <dbReference type="Rhea" id="RHEA-COMP:11605"/>
        <dbReference type="ChEBI" id="CHEBI:15377"/>
        <dbReference type="ChEBI" id="CHEBI:30013"/>
        <dbReference type="ChEBI" id="CHEBI:43474"/>
        <dbReference type="ChEBI" id="CHEBI:61977"/>
        <dbReference type="EC" id="3.1.3.16"/>
    </reaction>
</comment>